<dbReference type="STRING" id="1678840.ATC1_1219"/>
<dbReference type="Proteomes" id="UP000053370">
    <property type="component" value="Unassembled WGS sequence"/>
</dbReference>
<evidence type="ECO:0000313" key="1">
    <source>
        <dbReference type="EMBL" id="GAP39490.1"/>
    </source>
</evidence>
<proteinExistence type="predicted"/>
<sequence>MVLFVIASPARASLVWPYLSLRAPQGRGNLLNKVQSVSHEKRLLLYDRNVRFIQESFIMQILSVKQKNNTLTDDLSHISN</sequence>
<organism evidence="1">
    <name type="scientific">Flexilinea flocculi</name>
    <dbReference type="NCBI Taxonomy" id="1678840"/>
    <lineage>
        <taxon>Bacteria</taxon>
        <taxon>Bacillati</taxon>
        <taxon>Chloroflexota</taxon>
        <taxon>Anaerolineae</taxon>
        <taxon>Anaerolineales</taxon>
        <taxon>Anaerolineaceae</taxon>
        <taxon>Flexilinea</taxon>
    </lineage>
</organism>
<keyword evidence="2" id="KW-1185">Reference proteome</keyword>
<reference evidence="1" key="1">
    <citation type="journal article" date="2015" name="Genome Announc.">
        <title>Draft Genome Sequence of Anaerolineae Strain TC1, a Novel Isolate from a Methanogenic Wastewater Treatment System.</title>
        <authorList>
            <person name="Matsuura N."/>
            <person name="Tourlousse D.M."/>
            <person name="Sun L."/>
            <person name="Toyonaga M."/>
            <person name="Kuroda K."/>
            <person name="Ohashi A."/>
            <person name="Cruz R."/>
            <person name="Yamaguchi T."/>
            <person name="Sekiguchi Y."/>
        </authorList>
    </citation>
    <scope>NUCLEOTIDE SEQUENCE [LARGE SCALE GENOMIC DNA]</scope>
    <source>
        <strain evidence="1">TC1</strain>
    </source>
</reference>
<dbReference type="EMBL" id="DF968180">
    <property type="protein sequence ID" value="GAP39490.1"/>
    <property type="molecule type" value="Genomic_DNA"/>
</dbReference>
<gene>
    <name evidence="1" type="ORF">ATC1_1219</name>
</gene>
<evidence type="ECO:0000313" key="2">
    <source>
        <dbReference type="Proteomes" id="UP000053370"/>
    </source>
</evidence>
<accession>A0A0K8PBG6</accession>
<dbReference type="AlphaFoldDB" id="A0A0K8PBG6"/>
<protein>
    <submittedName>
        <fullName evidence="1">Uncharacterized protein</fullName>
    </submittedName>
</protein>
<name>A0A0K8PBG6_9CHLR</name>